<evidence type="ECO:0000313" key="14">
    <source>
        <dbReference type="Proteomes" id="UP001159364"/>
    </source>
</evidence>
<dbReference type="Pfam" id="PF01074">
    <property type="entry name" value="Glyco_hydro_38N"/>
    <property type="match status" value="1"/>
</dbReference>
<dbReference type="Gene3D" id="1.20.1270.50">
    <property type="entry name" value="Glycoside hydrolase family 38, central domain"/>
    <property type="match status" value="2"/>
</dbReference>
<evidence type="ECO:0000256" key="4">
    <source>
        <dbReference type="ARBA" id="ARBA00022723"/>
    </source>
</evidence>
<dbReference type="InterPro" id="IPR027291">
    <property type="entry name" value="Glyco_hydro_38_N_sf"/>
</dbReference>
<dbReference type="InterPro" id="IPR013780">
    <property type="entry name" value="Glyco_hydro_b"/>
</dbReference>
<organism evidence="13 14">
    <name type="scientific">Erythroxylum novogranatense</name>
    <dbReference type="NCBI Taxonomy" id="1862640"/>
    <lineage>
        <taxon>Eukaryota</taxon>
        <taxon>Viridiplantae</taxon>
        <taxon>Streptophyta</taxon>
        <taxon>Embryophyta</taxon>
        <taxon>Tracheophyta</taxon>
        <taxon>Spermatophyta</taxon>
        <taxon>Magnoliopsida</taxon>
        <taxon>eudicotyledons</taxon>
        <taxon>Gunneridae</taxon>
        <taxon>Pentapetalae</taxon>
        <taxon>rosids</taxon>
        <taxon>fabids</taxon>
        <taxon>Malpighiales</taxon>
        <taxon>Erythroxylaceae</taxon>
        <taxon>Erythroxylum</taxon>
    </lineage>
</organism>
<dbReference type="GO" id="GO:0046872">
    <property type="term" value="F:metal ion binding"/>
    <property type="evidence" value="ECO:0007669"/>
    <property type="project" value="UniProtKB-KW"/>
</dbReference>
<dbReference type="Pfam" id="PF17677">
    <property type="entry name" value="Glyco_hydro38C2"/>
    <property type="match status" value="1"/>
</dbReference>
<feature type="signal peptide" evidence="11">
    <location>
        <begin position="1"/>
        <end position="21"/>
    </location>
</feature>
<dbReference type="Pfam" id="PF09261">
    <property type="entry name" value="Alpha-mann_mid"/>
    <property type="match status" value="1"/>
</dbReference>
<accession>A0AAV8SK29</accession>
<dbReference type="Gene3D" id="3.20.110.10">
    <property type="entry name" value="Glycoside hydrolase 38, N terminal domain"/>
    <property type="match status" value="1"/>
</dbReference>
<sequence length="1020" mass="115781">MAIQKWFPLFLLLVHILCVQAKYIAYNTSSRIVPGKINVHLVPHSHDDVGWLKTIDQYYVGSNNSIQAACVKNILDSLIPALLADRNRKFVYVEQAFFQRWWREQNKKIQNKVRKLVRSSQLELINGGICMHDEATAHYIDMIDQTTLGHRFIKQEFNVTPRIGWQVDPFGHSAVQAYLLGAQVGFDSLFFGRIDYQDRIKRKNEKSLEVVWRGSKTFGSSAQIFADAFPEGYGAPGNFYYEVNTEGFDSPIVQDDTDLFDYNVPERVNEFVSAAMTQANITRTDHIMFTMGTDFQYHYAETWFTQMDKLINYVNQDGRVNALYSTPSIYTDAKHSTKESWPLKTDDYFPYADKENAYWTGYFTSRPALKGYVRKLSGYYLAARQLEFFKGFSKAGPNMESLADALAIVQHHDAVAGTEKQHVANDYATRLSKGHTEAEKAVGASLSCIVDSSLKTGCINQVNKFQQCPLLNISYCPASEVHLSNGKSLVVVVYNSLGWKKEDVIRFPVINENVMVKDSRGNRIESQVLPLLDASIGIRNYYSKSYLGISPNVTPKYWLAFSASVPPLGFNTYIISSATSIDKQGGMHAATSDMQNLRTESPKTDGVQIGPGNLKLIYSRKEGNLNMYINRRRSVKTSLEQVYGYYAAYGATKNHTQASGAYIFRPNGSYPIEFDGKVDLTILRGPLLHEAHQRINSWIYQVTRLYKGKEHAEFEFTVGPIPIDDGIGKEIITKIITTTKSNKRFYTDSNGRDFIERVRDYRKDWDLRVNQPVAGNYYPVNLGMYMKDNTSEVSILVDRVVGGSSIVDGQLEIMVHRRLIKDDRRGVSEALNETVCVHNECTGLTIVGKYYLRIDPVGEGAKWRRSYGQEIYSPFLLAFAEQDGDHWTKSNGTKFSGMDSSYVLPDNVAIITLQELEDRKVLLRLAHLYEIGEDKDLSNMARVELKRVFPFKKVNKITETNLSANQERAEMEKKRLVWKVEGDSGEEPEVVRGGPVDPETLIVELSPMEIRTFLVEFASK</sequence>
<evidence type="ECO:0000259" key="12">
    <source>
        <dbReference type="SMART" id="SM00872"/>
    </source>
</evidence>
<dbReference type="SUPFAM" id="SSF88688">
    <property type="entry name" value="Families 57/38 glycoside transferase middle domain"/>
    <property type="match status" value="1"/>
</dbReference>
<keyword evidence="5 11" id="KW-0732">Signal</keyword>
<dbReference type="FunFam" id="2.70.98.30:FF:000004">
    <property type="entry name" value="Alpha-mannosidase"/>
    <property type="match status" value="1"/>
</dbReference>
<comment type="catalytic activity">
    <reaction evidence="1">
        <text>Hydrolysis of terminal, non-reducing alpha-D-mannose residues in alpha-D-mannosides.</text>
        <dbReference type="EC" id="3.2.1.24"/>
    </reaction>
</comment>
<keyword evidence="6 11" id="KW-0378">Hydrolase</keyword>
<name>A0AAV8SK29_9ROSI</name>
<keyword evidence="10 11" id="KW-0326">Glycosidase</keyword>
<comment type="caution">
    <text evidence="13">The sequence shown here is derived from an EMBL/GenBank/DDBJ whole genome shotgun (WGS) entry which is preliminary data.</text>
</comment>
<dbReference type="InterPro" id="IPR050843">
    <property type="entry name" value="Glycosyl_Hydrlase_38"/>
</dbReference>
<evidence type="ECO:0000256" key="5">
    <source>
        <dbReference type="ARBA" id="ARBA00022729"/>
    </source>
</evidence>
<evidence type="ECO:0000256" key="8">
    <source>
        <dbReference type="ARBA" id="ARBA00023157"/>
    </source>
</evidence>
<dbReference type="EMBL" id="JAIWQS010000010">
    <property type="protein sequence ID" value="KAJ8752575.1"/>
    <property type="molecule type" value="Genomic_DNA"/>
</dbReference>
<dbReference type="PANTHER" id="PTHR11607">
    <property type="entry name" value="ALPHA-MANNOSIDASE"/>
    <property type="match status" value="1"/>
</dbReference>
<dbReference type="FunFam" id="1.20.1270.50:FF:000002">
    <property type="entry name" value="Alpha-mannosidase"/>
    <property type="match status" value="1"/>
</dbReference>
<dbReference type="InterPro" id="IPR011330">
    <property type="entry name" value="Glyco_hydro/deAcase_b/a-brl"/>
</dbReference>
<evidence type="ECO:0000313" key="13">
    <source>
        <dbReference type="EMBL" id="KAJ8752575.1"/>
    </source>
</evidence>
<dbReference type="InterPro" id="IPR037094">
    <property type="entry name" value="Glyco_hydro_38_cen_sf"/>
</dbReference>
<comment type="cofactor">
    <cofactor evidence="11">
        <name>Zn(2+)</name>
        <dbReference type="ChEBI" id="CHEBI:29105"/>
    </cofactor>
    <text evidence="11">Binds 1 zinc ion per subunit.</text>
</comment>
<dbReference type="EC" id="3.2.1.-" evidence="11"/>
<dbReference type="AlphaFoldDB" id="A0AAV8SK29"/>
<evidence type="ECO:0000256" key="7">
    <source>
        <dbReference type="ARBA" id="ARBA00022833"/>
    </source>
</evidence>
<dbReference type="GO" id="GO:0004559">
    <property type="term" value="F:alpha-mannosidase activity"/>
    <property type="evidence" value="ECO:0007669"/>
    <property type="project" value="UniProtKB-EC"/>
</dbReference>
<evidence type="ECO:0000256" key="6">
    <source>
        <dbReference type="ARBA" id="ARBA00022801"/>
    </source>
</evidence>
<dbReference type="FunFam" id="2.60.40.1180:FF:000015">
    <property type="entry name" value="Alpha-mannosidase"/>
    <property type="match status" value="1"/>
</dbReference>
<dbReference type="PANTHER" id="PTHR11607:SF3">
    <property type="entry name" value="LYSOSOMAL ALPHA-MANNOSIDASE"/>
    <property type="match status" value="1"/>
</dbReference>
<dbReference type="Gene3D" id="2.60.40.1360">
    <property type="match status" value="1"/>
</dbReference>
<evidence type="ECO:0000256" key="11">
    <source>
        <dbReference type="RuleBase" id="RU361199"/>
    </source>
</evidence>
<dbReference type="SMART" id="SM00872">
    <property type="entry name" value="Alpha-mann_mid"/>
    <property type="match status" value="1"/>
</dbReference>
<feature type="chain" id="PRO_5043095571" description="Alpha-mannosidase" evidence="11">
    <location>
        <begin position="22"/>
        <end position="1020"/>
    </location>
</feature>
<feature type="domain" description="Glycoside hydrolase family 38 central" evidence="12">
    <location>
        <begin position="357"/>
        <end position="431"/>
    </location>
</feature>
<gene>
    <name evidence="13" type="ORF">K2173_005464</name>
</gene>
<dbReference type="Gene3D" id="2.70.98.30">
    <property type="entry name" value="Golgi alpha-mannosidase II, domain 4"/>
    <property type="match status" value="1"/>
</dbReference>
<keyword evidence="9" id="KW-0325">Glycoprotein</keyword>
<dbReference type="InterPro" id="IPR028995">
    <property type="entry name" value="Glyco_hydro_57/38_cen_sf"/>
</dbReference>
<evidence type="ECO:0000256" key="3">
    <source>
        <dbReference type="ARBA" id="ARBA00012752"/>
    </source>
</evidence>
<dbReference type="FunFam" id="1.20.1270.50:FF:000003">
    <property type="entry name" value="Alpha-mannosidase"/>
    <property type="match status" value="1"/>
</dbReference>
<keyword evidence="8" id="KW-1015">Disulfide bond</keyword>
<dbReference type="InterPro" id="IPR041147">
    <property type="entry name" value="GH38_C"/>
</dbReference>
<evidence type="ECO:0000256" key="2">
    <source>
        <dbReference type="ARBA" id="ARBA00009792"/>
    </source>
</evidence>
<dbReference type="FunFam" id="2.60.40.1360:FF:000001">
    <property type="entry name" value="Alpha-mannosidase"/>
    <property type="match status" value="1"/>
</dbReference>
<dbReference type="CDD" id="cd10810">
    <property type="entry name" value="GH38N_AMII_LAM_like"/>
    <property type="match status" value="1"/>
</dbReference>
<dbReference type="Pfam" id="PF21260">
    <property type="entry name" value="Laman-like_dom"/>
    <property type="match status" value="1"/>
</dbReference>
<dbReference type="GO" id="GO:0006013">
    <property type="term" value="P:mannose metabolic process"/>
    <property type="evidence" value="ECO:0007669"/>
    <property type="project" value="InterPro"/>
</dbReference>
<dbReference type="InterPro" id="IPR048534">
    <property type="entry name" value="Man2a1-like_dom"/>
</dbReference>
<dbReference type="InterPro" id="IPR000602">
    <property type="entry name" value="Glyco_hydro_38_N"/>
</dbReference>
<dbReference type="SUPFAM" id="SSF74650">
    <property type="entry name" value="Galactose mutarotase-like"/>
    <property type="match status" value="1"/>
</dbReference>
<evidence type="ECO:0000256" key="10">
    <source>
        <dbReference type="ARBA" id="ARBA00023295"/>
    </source>
</evidence>
<dbReference type="SUPFAM" id="SSF88713">
    <property type="entry name" value="Glycoside hydrolase/deacetylase"/>
    <property type="match status" value="1"/>
</dbReference>
<evidence type="ECO:0000256" key="9">
    <source>
        <dbReference type="ARBA" id="ARBA00023180"/>
    </source>
</evidence>
<keyword evidence="4 11" id="KW-0479">Metal-binding</keyword>
<dbReference type="FunFam" id="3.20.110.10:FF:000001">
    <property type="entry name" value="Alpha-mannosidase"/>
    <property type="match status" value="1"/>
</dbReference>
<keyword evidence="14" id="KW-1185">Reference proteome</keyword>
<dbReference type="Pfam" id="PF07748">
    <property type="entry name" value="Glyco_hydro_38C"/>
    <property type="match status" value="1"/>
</dbReference>
<dbReference type="Proteomes" id="UP001159364">
    <property type="component" value="Linkage Group LG10"/>
</dbReference>
<reference evidence="13 14" key="1">
    <citation type="submission" date="2021-09" db="EMBL/GenBank/DDBJ databases">
        <title>Genomic insights and catalytic innovation underlie evolution of tropane alkaloids biosynthesis.</title>
        <authorList>
            <person name="Wang Y.-J."/>
            <person name="Tian T."/>
            <person name="Huang J.-P."/>
            <person name="Huang S.-X."/>
        </authorList>
    </citation>
    <scope>NUCLEOTIDE SEQUENCE [LARGE SCALE GENOMIC DNA]</scope>
    <source>
        <strain evidence="13">KIB-2018</strain>
        <tissue evidence="13">Leaf</tissue>
    </source>
</reference>
<evidence type="ECO:0000256" key="1">
    <source>
        <dbReference type="ARBA" id="ARBA00000365"/>
    </source>
</evidence>
<dbReference type="InterPro" id="IPR011682">
    <property type="entry name" value="Glyco_hydro_38_C"/>
</dbReference>
<dbReference type="Gene3D" id="2.60.40.1180">
    <property type="entry name" value="Golgi alpha-mannosidase II"/>
    <property type="match status" value="1"/>
</dbReference>
<dbReference type="GO" id="GO:0030246">
    <property type="term" value="F:carbohydrate binding"/>
    <property type="evidence" value="ECO:0007669"/>
    <property type="project" value="InterPro"/>
</dbReference>
<comment type="similarity">
    <text evidence="2 11">Belongs to the glycosyl hydrolase 38 family.</text>
</comment>
<dbReference type="InterPro" id="IPR011013">
    <property type="entry name" value="Gal_mutarotase_sf_dom"/>
</dbReference>
<keyword evidence="7 11" id="KW-0862">Zinc</keyword>
<proteinExistence type="inferred from homology"/>
<protein>
    <recommendedName>
        <fullName evidence="3 11">Alpha-mannosidase</fullName>
        <ecNumber evidence="11">3.2.1.-</ecNumber>
    </recommendedName>
</protein>
<dbReference type="InterPro" id="IPR015341">
    <property type="entry name" value="Glyco_hydro_38_cen"/>
</dbReference>